<evidence type="ECO:0000313" key="1">
    <source>
        <dbReference type="EMBL" id="AXN40945.1"/>
    </source>
</evidence>
<dbReference type="Proteomes" id="UP000220106">
    <property type="component" value="Unassembled WGS sequence"/>
</dbReference>
<dbReference type="AlphaFoldDB" id="A0AAX0S8K6"/>
<accession>A0AAX0S8K6</accession>
<dbReference type="KEGG" id="pbut:DTO10_22920"/>
<evidence type="ECO:0000313" key="2">
    <source>
        <dbReference type="EMBL" id="PEJ36329.1"/>
    </source>
</evidence>
<evidence type="ECO:0000313" key="4">
    <source>
        <dbReference type="Proteomes" id="UP000260457"/>
    </source>
</evidence>
<protein>
    <recommendedName>
        <fullName evidence="5">CopG family transcriptional regulator</fullName>
    </recommendedName>
</protein>
<gene>
    <name evidence="2" type="ORF">CN689_05205</name>
    <name evidence="1" type="ORF">DTO10_22920</name>
</gene>
<keyword evidence="4" id="KW-1185">Reference proteome</keyword>
<evidence type="ECO:0008006" key="5">
    <source>
        <dbReference type="Google" id="ProtNLM"/>
    </source>
</evidence>
<reference evidence="1 4" key="2">
    <citation type="submission" date="2018-07" db="EMBL/GenBank/DDBJ databases">
        <title>The molecular basis for the intramolecular migration of carboxyl group in the catabolism of para-hydroxybenzoate via gentisate.</title>
        <authorList>
            <person name="Zhao H."/>
            <person name="Xu Y."/>
            <person name="Lin S."/>
            <person name="Spain J.C."/>
            <person name="Zhou N.-Y."/>
        </authorList>
    </citation>
    <scope>NUCLEOTIDE SEQUENCE [LARGE SCALE GENOMIC DNA]</scope>
    <source>
        <strain evidence="1 4">PHB-7a</strain>
    </source>
</reference>
<dbReference type="RefSeq" id="WP_098175112.1">
    <property type="nucleotide sequence ID" value="NZ_CP030926.1"/>
</dbReference>
<dbReference type="EMBL" id="NUEQ01000010">
    <property type="protein sequence ID" value="PEJ36329.1"/>
    <property type="molecule type" value="Genomic_DNA"/>
</dbReference>
<evidence type="ECO:0000313" key="3">
    <source>
        <dbReference type="Proteomes" id="UP000220106"/>
    </source>
</evidence>
<name>A0AAX0S8K6_9BACI</name>
<reference evidence="2 3" key="1">
    <citation type="submission" date="2017-09" db="EMBL/GenBank/DDBJ databases">
        <title>Large-scale bioinformatics analysis of Bacillus genomes uncovers conserved roles of natural products in bacterial physiology.</title>
        <authorList>
            <consortium name="Agbiome Team Llc"/>
            <person name="Bleich R.M."/>
            <person name="Kirk G.J."/>
            <person name="Santa Maria K.C."/>
            <person name="Allen S.E."/>
            <person name="Farag S."/>
            <person name="Shank E.A."/>
            <person name="Bowers A."/>
        </authorList>
    </citation>
    <scope>NUCLEOTIDE SEQUENCE [LARGE SCALE GENOMIC DNA]</scope>
    <source>
        <strain evidence="2 3">AFS003229</strain>
    </source>
</reference>
<organism evidence="2 3">
    <name type="scientific">Peribacillus butanolivorans</name>
    <dbReference type="NCBI Taxonomy" id="421767"/>
    <lineage>
        <taxon>Bacteria</taxon>
        <taxon>Bacillati</taxon>
        <taxon>Bacillota</taxon>
        <taxon>Bacilli</taxon>
        <taxon>Bacillales</taxon>
        <taxon>Bacillaceae</taxon>
        <taxon>Peribacillus</taxon>
    </lineage>
</organism>
<dbReference type="EMBL" id="CP030926">
    <property type="protein sequence ID" value="AXN40945.1"/>
    <property type="molecule type" value="Genomic_DNA"/>
</dbReference>
<sequence length="197" mass="22680">MKIKELLDELSVTGNTIAKIAQDKVGIGEKRLKNALHNAGYEYRNKNPKGWFYAKEGKEPLYQSVFEFIESKNSLPNVKQSSPDLNDTLPRSSQPITLDVKSVRNEGEKYFHTVFTPEEVTILKELIKAYVLDDQQDSQRDDLYQRVVTLEKGNKVRKTIVINEEVGTLLDRFADQQKFNKSDIIELAILDLINKYK</sequence>
<dbReference type="GeneID" id="95401056"/>
<dbReference type="Proteomes" id="UP000260457">
    <property type="component" value="Chromosome"/>
</dbReference>
<proteinExistence type="predicted"/>